<gene>
    <name evidence="1" type="ORF">KM842_11100</name>
</gene>
<sequence length="378" mass="41107">MTTIRVLAPYFAPAVDGGGPIRTLDALTRTAPADVSVTVVTRDRDRGHSARLPVPSDPVRDGARCVHYVDTRGLRGLTRLASAIRRRPSPDVLYLNSVFDSRFAVLPLVLRRLGLARPACTLLAPRGEFDEGALAIKRSKKTVFLTLAKSVRLFSGVVWHASTPLEANRIKEVVGGDAEVVVRENETSLPQRAERVPLPRSSRLELVTLGRISPKKRTHLLIEALARVDRPVRLVVVGPDDDAAYARRCRSAAAALPRTVSVEFRGSLPHGAAMEALIQAHAMVTATAGENFGHTIAEALAVGRPVLLPPTTPWTDRVRAGGGTVVDDDAWAAVIQRWADRDHTELERRSSAAADGYDAWRASDADPHVFDLIRQSRA</sequence>
<dbReference type="EC" id="2.4.-.-" evidence="1"/>
<evidence type="ECO:0000313" key="1">
    <source>
        <dbReference type="EMBL" id="QWS32815.1"/>
    </source>
</evidence>
<name>A0ACD1E1N3_9MICO</name>
<keyword evidence="2" id="KW-1185">Reference proteome</keyword>
<evidence type="ECO:0000313" key="2">
    <source>
        <dbReference type="Proteomes" id="UP000681794"/>
    </source>
</evidence>
<proteinExistence type="predicted"/>
<keyword evidence="1" id="KW-0808">Transferase</keyword>
<protein>
    <submittedName>
        <fullName evidence="1">Glycosyltransferase</fullName>
        <ecNumber evidence="1">2.4.-.-</ecNumber>
    </submittedName>
</protein>
<organism evidence="1 2">
    <name type="scientific">Curtobacterium aetherium</name>
    <dbReference type="NCBI Taxonomy" id="2841594"/>
    <lineage>
        <taxon>Bacteria</taxon>
        <taxon>Bacillati</taxon>
        <taxon>Actinomycetota</taxon>
        <taxon>Actinomycetes</taxon>
        <taxon>Micrococcales</taxon>
        <taxon>Microbacteriaceae</taxon>
        <taxon>Curtobacterium</taxon>
    </lineage>
</organism>
<dbReference type="Proteomes" id="UP000681794">
    <property type="component" value="Chromosome"/>
</dbReference>
<accession>A0ACD1E1N3</accession>
<reference evidence="1" key="1">
    <citation type="submission" date="2021-06" db="EMBL/GenBank/DDBJ databases">
        <authorList>
            <person name="Ellington A.J."/>
            <person name="Bryan N.C."/>
            <person name="Christner B.C."/>
            <person name="Reisch C.R."/>
        </authorList>
    </citation>
    <scope>NUCLEOTIDE SEQUENCE</scope>
    <source>
        <strain evidence="1">L6-1</strain>
    </source>
</reference>
<dbReference type="EMBL" id="CP076544">
    <property type="protein sequence ID" value="QWS32815.1"/>
    <property type="molecule type" value="Genomic_DNA"/>
</dbReference>
<keyword evidence="1" id="KW-0328">Glycosyltransferase</keyword>